<dbReference type="RefSeq" id="WP_154547063.1">
    <property type="nucleotide sequence ID" value="NZ_VUMX01000002.1"/>
</dbReference>
<organism evidence="3 4">
    <name type="scientific">Lactobacillus porci</name>
    <dbReference type="NCBI Taxonomy" id="2012477"/>
    <lineage>
        <taxon>Bacteria</taxon>
        <taxon>Bacillati</taxon>
        <taxon>Bacillota</taxon>
        <taxon>Bacilli</taxon>
        <taxon>Lactobacillales</taxon>
        <taxon>Lactobacillaceae</taxon>
        <taxon>Lactobacillus</taxon>
    </lineage>
</organism>
<feature type="transmembrane region" description="Helical" evidence="1">
    <location>
        <begin position="65"/>
        <end position="85"/>
    </location>
</feature>
<dbReference type="PANTHER" id="PTHR36834:SF1">
    <property type="entry name" value="INTEGRAL MEMBRANE PROTEIN"/>
    <property type="match status" value="1"/>
</dbReference>
<feature type="transmembrane region" description="Helical" evidence="1">
    <location>
        <begin position="121"/>
        <end position="140"/>
    </location>
</feature>
<keyword evidence="1" id="KW-0472">Membrane</keyword>
<evidence type="ECO:0000313" key="3">
    <source>
        <dbReference type="EMBL" id="MST86369.1"/>
    </source>
</evidence>
<dbReference type="InterPro" id="IPR006976">
    <property type="entry name" value="VanZ-like"/>
</dbReference>
<dbReference type="AlphaFoldDB" id="A0A6A8MDG8"/>
<keyword evidence="1" id="KW-1133">Transmembrane helix</keyword>
<feature type="domain" description="VanZ-like" evidence="2">
    <location>
        <begin position="68"/>
        <end position="197"/>
    </location>
</feature>
<evidence type="ECO:0000313" key="4">
    <source>
        <dbReference type="Proteomes" id="UP000438120"/>
    </source>
</evidence>
<evidence type="ECO:0000256" key="1">
    <source>
        <dbReference type="SAM" id="Phobius"/>
    </source>
</evidence>
<sequence>MLFLGSLYNFLASQYATRINHFPLVKLTFQGLDKTLFYFLIFAILRLIWLLAIRRRRTVKSEFGLWVFVFYFLLVLMLTTFRSSYFPWELDFHWHRSPANINLVFMKNTWKLIYAQSKVDFYYNSFGNVLAFVPFGALMPNVLRKKHCLWQVFFLGVCSSVMIEFLQFLLITGVSDVDDVFFNACGVLLGYGLYALLVLLNSGKKSDKH</sequence>
<name>A0A6A8MDG8_9LACO</name>
<keyword evidence="4" id="KW-1185">Reference proteome</keyword>
<gene>
    <name evidence="3" type="ORF">FYJ62_01565</name>
</gene>
<evidence type="ECO:0000259" key="2">
    <source>
        <dbReference type="Pfam" id="PF04892"/>
    </source>
</evidence>
<comment type="caution">
    <text evidence="3">The sequence shown here is derived from an EMBL/GenBank/DDBJ whole genome shotgun (WGS) entry which is preliminary data.</text>
</comment>
<dbReference type="EMBL" id="VUMX01000002">
    <property type="protein sequence ID" value="MST86369.1"/>
    <property type="molecule type" value="Genomic_DNA"/>
</dbReference>
<dbReference type="InterPro" id="IPR053150">
    <property type="entry name" value="Teicoplanin_resist-assoc"/>
</dbReference>
<protein>
    <submittedName>
        <fullName evidence="3">VanZ family protein</fullName>
    </submittedName>
</protein>
<feature type="transmembrane region" description="Helical" evidence="1">
    <location>
        <begin position="36"/>
        <end position="53"/>
    </location>
</feature>
<proteinExistence type="predicted"/>
<dbReference type="OrthoDB" id="4822551at2"/>
<reference evidence="3 4" key="1">
    <citation type="submission" date="2019-08" db="EMBL/GenBank/DDBJ databases">
        <title>In-depth cultivation of the pig gut microbiome towards novel bacterial diversity and tailored functional studies.</title>
        <authorList>
            <person name="Wylensek D."/>
            <person name="Hitch T.C.A."/>
            <person name="Clavel T."/>
        </authorList>
    </citation>
    <scope>NUCLEOTIDE SEQUENCE [LARGE SCALE GENOMIC DNA]</scope>
    <source>
        <strain evidence="3 4">Bifido-178-WT-2B</strain>
    </source>
</reference>
<accession>A0A6A8MDG8</accession>
<feature type="transmembrane region" description="Helical" evidence="1">
    <location>
        <begin position="180"/>
        <end position="200"/>
    </location>
</feature>
<dbReference type="Pfam" id="PF04892">
    <property type="entry name" value="VanZ"/>
    <property type="match status" value="1"/>
</dbReference>
<feature type="transmembrane region" description="Helical" evidence="1">
    <location>
        <begin position="152"/>
        <end position="174"/>
    </location>
</feature>
<keyword evidence="1" id="KW-0812">Transmembrane</keyword>
<dbReference type="PANTHER" id="PTHR36834">
    <property type="entry name" value="MEMBRANE PROTEIN-RELATED"/>
    <property type="match status" value="1"/>
</dbReference>
<dbReference type="Proteomes" id="UP000438120">
    <property type="component" value="Unassembled WGS sequence"/>
</dbReference>